<evidence type="ECO:0000256" key="3">
    <source>
        <dbReference type="ARBA" id="ARBA00023163"/>
    </source>
</evidence>
<organism evidence="6 7">
    <name type="scientific">Hoyosella altamirensis</name>
    <dbReference type="NCBI Taxonomy" id="616997"/>
    <lineage>
        <taxon>Bacteria</taxon>
        <taxon>Bacillati</taxon>
        <taxon>Actinomycetota</taxon>
        <taxon>Actinomycetes</taxon>
        <taxon>Mycobacteriales</taxon>
        <taxon>Hoyosellaceae</taxon>
        <taxon>Hoyosella</taxon>
    </lineage>
</organism>
<dbReference type="InterPro" id="IPR054129">
    <property type="entry name" value="DesT_TetR_C"/>
</dbReference>
<dbReference type="Gene3D" id="1.10.357.10">
    <property type="entry name" value="Tetracycline Repressor, domain 2"/>
    <property type="match status" value="1"/>
</dbReference>
<accession>A0A839RJD4</accession>
<feature type="DNA-binding region" description="H-T-H motif" evidence="4">
    <location>
        <begin position="35"/>
        <end position="54"/>
    </location>
</feature>
<evidence type="ECO:0000259" key="5">
    <source>
        <dbReference type="PROSITE" id="PS50977"/>
    </source>
</evidence>
<dbReference type="GO" id="GO:0003700">
    <property type="term" value="F:DNA-binding transcription factor activity"/>
    <property type="evidence" value="ECO:0007669"/>
    <property type="project" value="TreeGrafter"/>
</dbReference>
<evidence type="ECO:0000313" key="6">
    <source>
        <dbReference type="EMBL" id="MBB3036121.1"/>
    </source>
</evidence>
<keyword evidence="2 4" id="KW-0238">DNA-binding</keyword>
<dbReference type="InterPro" id="IPR050109">
    <property type="entry name" value="HTH-type_TetR-like_transc_reg"/>
</dbReference>
<protein>
    <submittedName>
        <fullName evidence="6">AcrR family transcriptional regulator</fullName>
    </submittedName>
</protein>
<dbReference type="InterPro" id="IPR009057">
    <property type="entry name" value="Homeodomain-like_sf"/>
</dbReference>
<dbReference type="EMBL" id="JACHWS010000001">
    <property type="protein sequence ID" value="MBB3036121.1"/>
    <property type="molecule type" value="Genomic_DNA"/>
</dbReference>
<evidence type="ECO:0000313" key="7">
    <source>
        <dbReference type="Proteomes" id="UP000567922"/>
    </source>
</evidence>
<proteinExistence type="predicted"/>
<keyword evidence="1" id="KW-0805">Transcription regulation</keyword>
<dbReference type="PANTHER" id="PTHR30055:SF174">
    <property type="entry name" value="TRANSCRIPTIONAL REGULATORY PROTEIN (PROBABLY TETR-FAMILY)-RELATED"/>
    <property type="match status" value="1"/>
</dbReference>
<dbReference type="AlphaFoldDB" id="A0A839RJD4"/>
<sequence>MAGSKRTRLSPEQRRAQLIELGMDLLARKPIEEISVEDIADEAGVSKGLLFHYFGSKLEFQAALVRNAGEQLVAATAPDLSLAPVDALRGSLNRYIDFVEQAPNLYVSMLRGALSDVPGMSGAVEKSRGQIAGRILTIMPALGIEHSPLLDFAVRGWIALVEETVIRWLHERTVNREEILELLTGALPGVVLAPMLGSHEVLEQFFPGFSGAMEPPVPDAAAG</sequence>
<feature type="domain" description="HTH tetR-type" evidence="5">
    <location>
        <begin position="12"/>
        <end position="72"/>
    </location>
</feature>
<dbReference type="InterPro" id="IPR001647">
    <property type="entry name" value="HTH_TetR"/>
</dbReference>
<dbReference type="PANTHER" id="PTHR30055">
    <property type="entry name" value="HTH-TYPE TRANSCRIPTIONAL REGULATOR RUTR"/>
    <property type="match status" value="1"/>
</dbReference>
<comment type="caution">
    <text evidence="6">The sequence shown here is derived from an EMBL/GenBank/DDBJ whole genome shotgun (WGS) entry which is preliminary data.</text>
</comment>
<keyword evidence="3" id="KW-0804">Transcription</keyword>
<evidence type="ECO:0000256" key="2">
    <source>
        <dbReference type="ARBA" id="ARBA00023125"/>
    </source>
</evidence>
<dbReference type="RefSeq" id="WP_232322926.1">
    <property type="nucleotide sequence ID" value="NZ_BDDI01000005.1"/>
</dbReference>
<evidence type="ECO:0000256" key="4">
    <source>
        <dbReference type="PROSITE-ProRule" id="PRU00335"/>
    </source>
</evidence>
<dbReference type="Pfam" id="PF21943">
    <property type="entry name" value="TetR_C_46"/>
    <property type="match status" value="1"/>
</dbReference>
<reference evidence="6 7" key="1">
    <citation type="submission" date="2020-08" db="EMBL/GenBank/DDBJ databases">
        <title>Sequencing the genomes of 1000 actinobacteria strains.</title>
        <authorList>
            <person name="Klenk H.-P."/>
        </authorList>
    </citation>
    <scope>NUCLEOTIDE SEQUENCE [LARGE SCALE GENOMIC DNA]</scope>
    <source>
        <strain evidence="6 7">DSM 45258</strain>
    </source>
</reference>
<dbReference type="Proteomes" id="UP000567922">
    <property type="component" value="Unassembled WGS sequence"/>
</dbReference>
<keyword evidence="7" id="KW-1185">Reference proteome</keyword>
<evidence type="ECO:0000256" key="1">
    <source>
        <dbReference type="ARBA" id="ARBA00023015"/>
    </source>
</evidence>
<dbReference type="GO" id="GO:0000976">
    <property type="term" value="F:transcription cis-regulatory region binding"/>
    <property type="evidence" value="ECO:0007669"/>
    <property type="project" value="TreeGrafter"/>
</dbReference>
<gene>
    <name evidence="6" type="ORF">FHU29_000555</name>
</gene>
<dbReference type="Pfam" id="PF00440">
    <property type="entry name" value="TetR_N"/>
    <property type="match status" value="1"/>
</dbReference>
<dbReference type="PROSITE" id="PS50977">
    <property type="entry name" value="HTH_TETR_2"/>
    <property type="match status" value="1"/>
</dbReference>
<name>A0A839RJD4_9ACTN</name>
<dbReference type="SUPFAM" id="SSF46689">
    <property type="entry name" value="Homeodomain-like"/>
    <property type="match status" value="1"/>
</dbReference>